<dbReference type="FunFam" id="3.40.50.2000:FF:000103">
    <property type="entry name" value="Glycosyltransferase"/>
    <property type="match status" value="1"/>
</dbReference>
<evidence type="ECO:0000256" key="4">
    <source>
        <dbReference type="SAM" id="MobiDB-lite"/>
    </source>
</evidence>
<name>A0A0D9W322_9ORYZ</name>
<dbReference type="PROSITE" id="PS00375">
    <property type="entry name" value="UDPGT"/>
    <property type="match status" value="1"/>
</dbReference>
<evidence type="ECO:0000313" key="6">
    <source>
        <dbReference type="Proteomes" id="UP000032180"/>
    </source>
</evidence>
<dbReference type="AlphaFoldDB" id="A0A0D9W322"/>
<evidence type="ECO:0000256" key="1">
    <source>
        <dbReference type="ARBA" id="ARBA00009995"/>
    </source>
</evidence>
<reference evidence="5" key="3">
    <citation type="submission" date="2015-04" db="UniProtKB">
        <authorList>
            <consortium name="EnsemblPlants"/>
        </authorList>
    </citation>
    <scope>IDENTIFICATION</scope>
</reference>
<dbReference type="InterPro" id="IPR002213">
    <property type="entry name" value="UDP_glucos_trans"/>
</dbReference>
<proteinExistence type="inferred from homology"/>
<dbReference type="EnsemblPlants" id="LPERR04G03930.1">
    <property type="protein sequence ID" value="LPERR04G03930.1"/>
    <property type="gene ID" value="LPERR04G03930"/>
</dbReference>
<keyword evidence="2" id="KW-0328">Glycosyltransferase</keyword>
<evidence type="ECO:0000256" key="2">
    <source>
        <dbReference type="ARBA" id="ARBA00022676"/>
    </source>
</evidence>
<keyword evidence="3" id="KW-0808">Transferase</keyword>
<evidence type="ECO:0000313" key="5">
    <source>
        <dbReference type="EnsemblPlants" id="LPERR04G03930.1"/>
    </source>
</evidence>
<evidence type="ECO:0000256" key="3">
    <source>
        <dbReference type="ARBA" id="ARBA00022679"/>
    </source>
</evidence>
<dbReference type="FunFam" id="3.40.50.2000:FF:000064">
    <property type="entry name" value="Glycosyltransferase"/>
    <property type="match status" value="2"/>
</dbReference>
<organism evidence="5 6">
    <name type="scientific">Leersia perrieri</name>
    <dbReference type="NCBI Taxonomy" id="77586"/>
    <lineage>
        <taxon>Eukaryota</taxon>
        <taxon>Viridiplantae</taxon>
        <taxon>Streptophyta</taxon>
        <taxon>Embryophyta</taxon>
        <taxon>Tracheophyta</taxon>
        <taxon>Spermatophyta</taxon>
        <taxon>Magnoliopsida</taxon>
        <taxon>Liliopsida</taxon>
        <taxon>Poales</taxon>
        <taxon>Poaceae</taxon>
        <taxon>BOP clade</taxon>
        <taxon>Oryzoideae</taxon>
        <taxon>Oryzeae</taxon>
        <taxon>Oryzinae</taxon>
        <taxon>Leersia</taxon>
    </lineage>
</organism>
<feature type="region of interest" description="Disordered" evidence="4">
    <location>
        <begin position="527"/>
        <end position="546"/>
    </location>
</feature>
<dbReference type="Proteomes" id="UP000032180">
    <property type="component" value="Chromosome 4"/>
</dbReference>
<dbReference type="HOGENOM" id="CLU_376596_0_0_1"/>
<dbReference type="CDD" id="cd03784">
    <property type="entry name" value="GT1_Gtf-like"/>
    <property type="match status" value="2"/>
</dbReference>
<dbReference type="Gene3D" id="3.40.50.2000">
    <property type="entry name" value="Glycogen Phosphorylase B"/>
    <property type="match status" value="4"/>
</dbReference>
<dbReference type="Gramene" id="LPERR04G03930.1">
    <property type="protein sequence ID" value="LPERR04G03930.1"/>
    <property type="gene ID" value="LPERR04G03930"/>
</dbReference>
<comment type="similarity">
    <text evidence="1">Belongs to the UDP-glycosyltransferase family.</text>
</comment>
<dbReference type="SUPFAM" id="SSF53756">
    <property type="entry name" value="UDP-Glycosyltransferase/glycogen phosphorylase"/>
    <property type="match status" value="2"/>
</dbReference>
<reference evidence="5 6" key="1">
    <citation type="submission" date="2012-08" db="EMBL/GenBank/DDBJ databases">
        <title>Oryza genome evolution.</title>
        <authorList>
            <person name="Wing R.A."/>
        </authorList>
    </citation>
    <scope>NUCLEOTIDE SEQUENCE</scope>
</reference>
<dbReference type="InterPro" id="IPR035595">
    <property type="entry name" value="UDP_glycos_trans_CS"/>
</dbReference>
<dbReference type="eggNOG" id="KOG1192">
    <property type="taxonomic scope" value="Eukaryota"/>
</dbReference>
<dbReference type="PANTHER" id="PTHR48047:SF188">
    <property type="entry name" value="GLYCOSYLTRANSFERASE"/>
    <property type="match status" value="1"/>
</dbReference>
<dbReference type="Pfam" id="PF00201">
    <property type="entry name" value="UDPGT"/>
    <property type="match status" value="2"/>
</dbReference>
<sequence length="737" mass="79397">MANLATALELTGRPFIWAIRPPPESDMTNTNAAEWLPEGFEERVRGKNTGLLIHGWAPQVSILAHASTGAFMSYCGWNSVLESVAHGVPMVAWPLSAEQFLNAKMVEEEWGACVEVSRGNALYSPAVEPDRVADAVEKAMGRTAEAREMRRGLIGRAELEDGGSSVLTALQKLSSFTLHDRTGAKKCGHQEIYLRPFRLSPCHRARLACTSLPPPALGACHCASSRTQGLNGSTCAVAVTLASVGLTLPHAAAARGSPPDLFNSVEATRYSTQPRMAAKASKSVVLFPFPGQGHLAAFMSFAGVFHRAVPDVAIILVSTPGNVASLRRAASASDSSSSFLAFHALPFAPADHGLPPGCESADGIPSSRIMDLLEAFETLQPAFDDFLAGVTGVVCIVSDPFVAWTVTVARRRGCAHAFFASCGAFGSAILHSLFSRLPVRPDAATGRVYLPEYPEVVIDRSQVAAVALRQVAAGEIDRTAAFYGRQIPLGYKTDAVLVNTVEEFEPTGLTMLRQTFKLPILPIGPLGAPRRRRTPPPPPSPVFSTPTRHQHMVVLAAALEATRRPFVWAIKPPDGHDMKRGEIRPEWLPEGFEEGVTAATKKGLLVHGWAPQVRILAHPSTGAFLSHCGWNSVLESVAHEVPIIEWPLAGEQFYNAKMLDEEWGVCVEVARGNAEDTIVEKGTVVAVVDTVMGPTAKATKMRRRVSEIKQIMEAAREDGDGSSRKKALELFKAMQQR</sequence>
<accession>A0A0D9W322</accession>
<reference evidence="6" key="2">
    <citation type="submission" date="2013-12" db="EMBL/GenBank/DDBJ databases">
        <authorList>
            <person name="Yu Y."/>
            <person name="Lee S."/>
            <person name="de Baynast K."/>
            <person name="Wissotski M."/>
            <person name="Liu L."/>
            <person name="Talag J."/>
            <person name="Goicoechea J."/>
            <person name="Angelova A."/>
            <person name="Jetty R."/>
            <person name="Kudrna D."/>
            <person name="Golser W."/>
            <person name="Rivera L."/>
            <person name="Zhang J."/>
            <person name="Wing R."/>
        </authorList>
    </citation>
    <scope>NUCLEOTIDE SEQUENCE</scope>
</reference>
<keyword evidence="6" id="KW-1185">Reference proteome</keyword>
<dbReference type="GO" id="GO:0035251">
    <property type="term" value="F:UDP-glucosyltransferase activity"/>
    <property type="evidence" value="ECO:0007669"/>
    <property type="project" value="TreeGrafter"/>
</dbReference>
<dbReference type="PANTHER" id="PTHR48047">
    <property type="entry name" value="GLYCOSYLTRANSFERASE"/>
    <property type="match status" value="1"/>
</dbReference>
<protein>
    <submittedName>
        <fullName evidence="5">Uncharacterized protein</fullName>
    </submittedName>
</protein>